<reference evidence="2" key="1">
    <citation type="submission" date="2020-11" db="EMBL/GenBank/DDBJ databases">
        <authorList>
            <consortium name="DOE Joint Genome Institute"/>
            <person name="Ahrendt S."/>
            <person name="Riley R."/>
            <person name="Andreopoulos W."/>
            <person name="Labutti K."/>
            <person name="Pangilinan J."/>
            <person name="Ruiz-Duenas F.J."/>
            <person name="Barrasa J.M."/>
            <person name="Sanchez-Garcia M."/>
            <person name="Camarero S."/>
            <person name="Miyauchi S."/>
            <person name="Serrano A."/>
            <person name="Linde D."/>
            <person name="Babiker R."/>
            <person name="Drula E."/>
            <person name="Ayuso-Fernandez I."/>
            <person name="Pacheco R."/>
            <person name="Padilla G."/>
            <person name="Ferreira P."/>
            <person name="Barriuso J."/>
            <person name="Kellner H."/>
            <person name="Castanera R."/>
            <person name="Alfaro M."/>
            <person name="Ramirez L."/>
            <person name="Pisabarro A.G."/>
            <person name="Kuo A."/>
            <person name="Tritt A."/>
            <person name="Lipzen A."/>
            <person name="He G."/>
            <person name="Yan M."/>
            <person name="Ng V."/>
            <person name="Cullen D."/>
            <person name="Martin F."/>
            <person name="Rosso M.-N."/>
            <person name="Henrissat B."/>
            <person name="Hibbett D."/>
            <person name="Martinez A.T."/>
            <person name="Grigoriev I.V."/>
        </authorList>
    </citation>
    <scope>NUCLEOTIDE SEQUENCE</scope>
    <source>
        <strain evidence="2">CIRM-BRFM 674</strain>
    </source>
</reference>
<gene>
    <name evidence="2" type="ORF">BDN70DRAFT_800731</name>
</gene>
<dbReference type="EMBL" id="MU155160">
    <property type="protein sequence ID" value="KAF9482902.1"/>
    <property type="molecule type" value="Genomic_DNA"/>
</dbReference>
<name>A0A9P6CXF6_9AGAR</name>
<sequence length="139" mass="15539">MSDSQPTTYPNCPSDDNPPTDEVIGGFLLDAPTCTAWGTRISKRDVPLDPNVKNDCLRAVWNISNIVEEKPYNVLFGMVGAHNDVSEVWYMVITQKKAFNGWHGMDPGLIPQFEEGKGEVRVRELLEAEGVHVLRVELI</sequence>
<accession>A0A9P6CXF6</accession>
<evidence type="ECO:0000313" key="3">
    <source>
        <dbReference type="Proteomes" id="UP000807469"/>
    </source>
</evidence>
<organism evidence="2 3">
    <name type="scientific">Pholiota conissans</name>
    <dbReference type="NCBI Taxonomy" id="109636"/>
    <lineage>
        <taxon>Eukaryota</taxon>
        <taxon>Fungi</taxon>
        <taxon>Dikarya</taxon>
        <taxon>Basidiomycota</taxon>
        <taxon>Agaricomycotina</taxon>
        <taxon>Agaricomycetes</taxon>
        <taxon>Agaricomycetidae</taxon>
        <taxon>Agaricales</taxon>
        <taxon>Agaricineae</taxon>
        <taxon>Strophariaceae</taxon>
        <taxon>Pholiota</taxon>
    </lineage>
</organism>
<dbReference type="Proteomes" id="UP000807469">
    <property type="component" value="Unassembled WGS sequence"/>
</dbReference>
<feature type="compositionally biased region" description="Polar residues" evidence="1">
    <location>
        <begin position="1"/>
        <end position="11"/>
    </location>
</feature>
<comment type="caution">
    <text evidence="2">The sequence shown here is derived from an EMBL/GenBank/DDBJ whole genome shotgun (WGS) entry which is preliminary data.</text>
</comment>
<keyword evidence="3" id="KW-1185">Reference proteome</keyword>
<protein>
    <submittedName>
        <fullName evidence="2">Uncharacterized protein</fullName>
    </submittedName>
</protein>
<evidence type="ECO:0000256" key="1">
    <source>
        <dbReference type="SAM" id="MobiDB-lite"/>
    </source>
</evidence>
<evidence type="ECO:0000313" key="2">
    <source>
        <dbReference type="EMBL" id="KAF9482902.1"/>
    </source>
</evidence>
<feature type="region of interest" description="Disordered" evidence="1">
    <location>
        <begin position="1"/>
        <end position="20"/>
    </location>
</feature>
<dbReference type="OrthoDB" id="3227112at2759"/>
<dbReference type="AlphaFoldDB" id="A0A9P6CXF6"/>
<proteinExistence type="predicted"/>